<evidence type="ECO:0000259" key="3">
    <source>
        <dbReference type="PROSITE" id="PS50075"/>
    </source>
</evidence>
<dbReference type="RefSeq" id="XP_044722603.1">
    <property type="nucleotide sequence ID" value="XM_044861577.1"/>
</dbReference>
<dbReference type="InterPro" id="IPR000873">
    <property type="entry name" value="AMP-dep_synth/lig_dom"/>
</dbReference>
<dbReference type="SUPFAM" id="SSF56801">
    <property type="entry name" value="Acetyl-CoA synthetase-like"/>
    <property type="match status" value="1"/>
</dbReference>
<keyword evidence="2" id="KW-0597">Phosphoprotein</keyword>
<dbReference type="PANTHER" id="PTHR24096">
    <property type="entry name" value="LONG-CHAIN-FATTY-ACID--COA LIGASE"/>
    <property type="match status" value="1"/>
</dbReference>
<dbReference type="InterPro" id="IPR009081">
    <property type="entry name" value="PP-bd_ACP"/>
</dbReference>
<name>A0A9P8SKS7_9HYPO</name>
<accession>A0A9P8SKS7</accession>
<dbReference type="InterPro" id="IPR020806">
    <property type="entry name" value="PKS_PP-bd"/>
</dbReference>
<dbReference type="PROSITE" id="PS50075">
    <property type="entry name" value="CARRIER"/>
    <property type="match status" value="1"/>
</dbReference>
<protein>
    <submittedName>
        <fullName evidence="4">AMP-binding enzyme domain-containing protein</fullName>
    </submittedName>
</protein>
<evidence type="ECO:0000256" key="2">
    <source>
        <dbReference type="ARBA" id="ARBA00022553"/>
    </source>
</evidence>
<dbReference type="Gene3D" id="3.30.300.30">
    <property type="match status" value="1"/>
</dbReference>
<gene>
    <name evidence="4" type="ORF">HRG_03106</name>
</gene>
<feature type="domain" description="Carrier" evidence="3">
    <location>
        <begin position="533"/>
        <end position="610"/>
    </location>
</feature>
<dbReference type="Pfam" id="PF00975">
    <property type="entry name" value="Thioesterase"/>
    <property type="match status" value="1"/>
</dbReference>
<dbReference type="EMBL" id="JAIZPD010000003">
    <property type="protein sequence ID" value="KAH0965090.1"/>
    <property type="molecule type" value="Genomic_DNA"/>
</dbReference>
<dbReference type="PANTHER" id="PTHR24096:SF267">
    <property type="entry name" value="MALONATE--COA LIGASE ACSF3, MITOCHONDRIAL"/>
    <property type="match status" value="1"/>
</dbReference>
<dbReference type="Gene3D" id="1.10.1200.10">
    <property type="entry name" value="ACP-like"/>
    <property type="match status" value="1"/>
</dbReference>
<evidence type="ECO:0000313" key="5">
    <source>
        <dbReference type="Proteomes" id="UP000824596"/>
    </source>
</evidence>
<sequence>MILYPPGNTSAPIEVEYSTLLTQATRNSHIVRSIKGFRAGKPVLLRLDDHWDTILWFWAILLASGLPVPSPPFSNVVGQRRRHIESLATLLESPIRITRAKSLALFDIPHGMQLYSIESLLQHARPPPADSTALRDSGSNNVNNGPAMLMLTSGSTGNAKAVKLSHRQILAASAAKASVRRLPPDRPFLNWIGLDHVASLVEIHIQALYLGLDQVHVHAADMTPSPTVFLDLLVSATQEETTPPTSPRWDLRDLVILASGGEANDTLVCRAAASLLARHGAPPNVITPGFGMTETCAGAIFNLDCPVYDVEHKHAFTSVGECIKGVEMRVTIPARNGEVVLASCGQPGDLQVRGPVVFDGYYRNEEATAEAFTSDAWFRTGDRAMVDSQGNLTMMSRAKDVVNINGVKVNSADIQVCLDQSVGRRVKYVVGFPSRAAHAHTEQVTVAYVPNESPLPAQVAVDVTGSIVEACLLCTGSRPVVFSLDDESLLPRTTLGKLSRAKMRALFEDGLFSQSVDSHSLLIQNFRLQHLSHPSSEAEASLVADFASTLNLPPDVIGVDTPVFDIGLTSMDLMRLKHRIDCRLRMSVPVVVLMKNPTARSLARALDGLCLEPAVAYDPLVPLRSSGSKTPLWLIHPGVGEVLVFVGLAQQLADDDRPVYALRARGFEPGQPRFGSIAEAVEVYRATIRRRQPKGPYAIAGYSYGSILAFEVAKRLEGEDGAPVPFLGSFNLPPHIKPRMRQLNWNLCLLHLAHFLGLVTEERADSLEDRFGRRLRADAIAQLLSMAHKQRMTELGLNEANLVSWADLAFGLQSMAVDYEPHGEVGAMDVFHAAPLRAAAKSREDWMENHLRKWADFCRAEPRFHEVQGAHYTMIGPDHVASFSKALKAALSSRGV</sequence>
<dbReference type="Pfam" id="PF00550">
    <property type="entry name" value="PP-binding"/>
    <property type="match status" value="1"/>
</dbReference>
<proteinExistence type="predicted"/>
<dbReference type="SUPFAM" id="SSF53474">
    <property type="entry name" value="alpha/beta-Hydrolases"/>
    <property type="match status" value="1"/>
</dbReference>
<dbReference type="Pfam" id="PF00501">
    <property type="entry name" value="AMP-binding"/>
    <property type="match status" value="1"/>
</dbReference>
<dbReference type="SMART" id="SM00824">
    <property type="entry name" value="PKS_TE"/>
    <property type="match status" value="1"/>
</dbReference>
<dbReference type="GO" id="GO:0006633">
    <property type="term" value="P:fatty acid biosynthetic process"/>
    <property type="evidence" value="ECO:0007669"/>
    <property type="project" value="TreeGrafter"/>
</dbReference>
<dbReference type="InterPro" id="IPR042099">
    <property type="entry name" value="ANL_N_sf"/>
</dbReference>
<dbReference type="InterPro" id="IPR045851">
    <property type="entry name" value="AMP-bd_C_sf"/>
</dbReference>
<dbReference type="InterPro" id="IPR001031">
    <property type="entry name" value="Thioesterase"/>
</dbReference>
<dbReference type="PROSITE" id="PS00455">
    <property type="entry name" value="AMP_BINDING"/>
    <property type="match status" value="1"/>
</dbReference>
<dbReference type="GO" id="GO:0031957">
    <property type="term" value="F:very long-chain fatty acid-CoA ligase activity"/>
    <property type="evidence" value="ECO:0007669"/>
    <property type="project" value="TreeGrafter"/>
</dbReference>
<organism evidence="4 5">
    <name type="scientific">Hirsutella rhossiliensis</name>
    <dbReference type="NCBI Taxonomy" id="111463"/>
    <lineage>
        <taxon>Eukaryota</taxon>
        <taxon>Fungi</taxon>
        <taxon>Dikarya</taxon>
        <taxon>Ascomycota</taxon>
        <taxon>Pezizomycotina</taxon>
        <taxon>Sordariomycetes</taxon>
        <taxon>Hypocreomycetidae</taxon>
        <taxon>Hypocreales</taxon>
        <taxon>Ophiocordycipitaceae</taxon>
        <taxon>Hirsutella</taxon>
    </lineage>
</organism>
<dbReference type="InterPro" id="IPR029058">
    <property type="entry name" value="AB_hydrolase_fold"/>
</dbReference>
<dbReference type="Gene3D" id="3.40.50.1820">
    <property type="entry name" value="alpha/beta hydrolase"/>
    <property type="match status" value="1"/>
</dbReference>
<evidence type="ECO:0000256" key="1">
    <source>
        <dbReference type="ARBA" id="ARBA00022450"/>
    </source>
</evidence>
<evidence type="ECO:0000313" key="4">
    <source>
        <dbReference type="EMBL" id="KAH0965090.1"/>
    </source>
</evidence>
<reference evidence="4" key="1">
    <citation type="submission" date="2021-09" db="EMBL/GenBank/DDBJ databases">
        <title>A high-quality genome of the endoparasitic fungus Hirsutella rhossiliensis with a comparison of Hirsutella genomes reveals transposable elements contributing to genome size variation.</title>
        <authorList>
            <person name="Lin R."/>
            <person name="Jiao Y."/>
            <person name="Sun X."/>
            <person name="Ling J."/>
            <person name="Xie B."/>
            <person name="Cheng X."/>
        </authorList>
    </citation>
    <scope>NUCLEOTIDE SEQUENCE</scope>
    <source>
        <strain evidence="4">HR02</strain>
    </source>
</reference>
<dbReference type="GeneID" id="68352235"/>
<dbReference type="InterPro" id="IPR036736">
    <property type="entry name" value="ACP-like_sf"/>
</dbReference>
<dbReference type="SMART" id="SM00823">
    <property type="entry name" value="PKS_PP"/>
    <property type="match status" value="1"/>
</dbReference>
<keyword evidence="5" id="KW-1185">Reference proteome</keyword>
<dbReference type="Gene3D" id="3.40.50.12780">
    <property type="entry name" value="N-terminal domain of ligase-like"/>
    <property type="match status" value="1"/>
</dbReference>
<dbReference type="GO" id="GO:0031177">
    <property type="term" value="F:phosphopantetheine binding"/>
    <property type="evidence" value="ECO:0007669"/>
    <property type="project" value="InterPro"/>
</dbReference>
<dbReference type="AlphaFoldDB" id="A0A9P8SKS7"/>
<comment type="caution">
    <text evidence="4">The sequence shown here is derived from an EMBL/GenBank/DDBJ whole genome shotgun (WGS) entry which is preliminary data.</text>
</comment>
<dbReference type="InterPro" id="IPR020845">
    <property type="entry name" value="AMP-binding_CS"/>
</dbReference>
<keyword evidence="1" id="KW-0596">Phosphopantetheine</keyword>
<dbReference type="InterPro" id="IPR020802">
    <property type="entry name" value="TesA-like"/>
</dbReference>
<dbReference type="OrthoDB" id="10253869at2759"/>
<dbReference type="Proteomes" id="UP000824596">
    <property type="component" value="Unassembled WGS sequence"/>
</dbReference>
<dbReference type="SUPFAM" id="SSF47336">
    <property type="entry name" value="ACP-like"/>
    <property type="match status" value="1"/>
</dbReference>